<dbReference type="EMBL" id="JAZHOF010000001">
    <property type="protein sequence ID" value="MEJ8570008.1"/>
    <property type="molecule type" value="Genomic_DNA"/>
</dbReference>
<dbReference type="FunFam" id="1.10.10.10:FF:000056">
    <property type="entry name" value="IclR family transcriptional regulator"/>
    <property type="match status" value="1"/>
</dbReference>
<evidence type="ECO:0000313" key="7">
    <source>
        <dbReference type="Proteomes" id="UP001378188"/>
    </source>
</evidence>
<evidence type="ECO:0000313" key="6">
    <source>
        <dbReference type="EMBL" id="MEJ8570008.1"/>
    </source>
</evidence>
<dbReference type="Gene3D" id="3.30.450.40">
    <property type="match status" value="1"/>
</dbReference>
<accession>A0AAW9RIC0</accession>
<keyword evidence="7" id="KW-1185">Reference proteome</keyword>
<dbReference type="InterPro" id="IPR014757">
    <property type="entry name" value="Tscrpt_reg_IclR_C"/>
</dbReference>
<sequence>MSQQIDRTLDILELLIENPEGLALGEVALQLGLPKSATHRLVSQLVERGYMERDAASQRYRLTMRLSVLGFRFLSKTGLTDICQPELDELAARTGELARIAMVDGDTMTWVAQAQGARYGLRYDGNLGRHVVQPATASGKARLATMSDDRAVGIVASLGFGDRAELGQNAISSMAELLKELETTRKRGYGIAYEEGEPGIAAVAAAIPASNPAEDCVGTVSVAGPITRQTRQRLDEIAPDVVNVAKRLSELWPIRRYQPLAPNPDSFHNVRKSA</sequence>
<dbReference type="InterPro" id="IPR036388">
    <property type="entry name" value="WH-like_DNA-bd_sf"/>
</dbReference>
<evidence type="ECO:0000256" key="2">
    <source>
        <dbReference type="ARBA" id="ARBA00023125"/>
    </source>
</evidence>
<dbReference type="InterPro" id="IPR029016">
    <property type="entry name" value="GAF-like_dom_sf"/>
</dbReference>
<organism evidence="6 7">
    <name type="scientific">Microbaculum marinum</name>
    <dbReference type="NCBI Taxonomy" id="1764581"/>
    <lineage>
        <taxon>Bacteria</taxon>
        <taxon>Pseudomonadati</taxon>
        <taxon>Pseudomonadota</taxon>
        <taxon>Alphaproteobacteria</taxon>
        <taxon>Hyphomicrobiales</taxon>
        <taxon>Tepidamorphaceae</taxon>
        <taxon>Microbaculum</taxon>
    </lineage>
</organism>
<protein>
    <submittedName>
        <fullName evidence="6">IclR family transcriptional regulator</fullName>
    </submittedName>
</protein>
<dbReference type="InterPro" id="IPR036390">
    <property type="entry name" value="WH_DNA-bd_sf"/>
</dbReference>
<evidence type="ECO:0000259" key="5">
    <source>
        <dbReference type="PROSITE" id="PS51078"/>
    </source>
</evidence>
<dbReference type="InterPro" id="IPR050707">
    <property type="entry name" value="HTH_MetabolicPath_Reg"/>
</dbReference>
<dbReference type="Pfam" id="PF01614">
    <property type="entry name" value="IclR_C"/>
    <property type="match status" value="1"/>
</dbReference>
<dbReference type="SMART" id="SM00346">
    <property type="entry name" value="HTH_ICLR"/>
    <property type="match status" value="1"/>
</dbReference>
<dbReference type="InterPro" id="IPR005471">
    <property type="entry name" value="Tscrpt_reg_IclR_N"/>
</dbReference>
<keyword evidence="1" id="KW-0805">Transcription regulation</keyword>
<evidence type="ECO:0000256" key="3">
    <source>
        <dbReference type="ARBA" id="ARBA00023163"/>
    </source>
</evidence>
<dbReference type="Proteomes" id="UP001378188">
    <property type="component" value="Unassembled WGS sequence"/>
</dbReference>
<dbReference type="Pfam" id="PF09339">
    <property type="entry name" value="HTH_IclR"/>
    <property type="match status" value="1"/>
</dbReference>
<feature type="domain" description="HTH iclR-type" evidence="4">
    <location>
        <begin position="2"/>
        <end position="64"/>
    </location>
</feature>
<keyword evidence="2" id="KW-0238">DNA-binding</keyword>
<dbReference type="GO" id="GO:0045892">
    <property type="term" value="P:negative regulation of DNA-templated transcription"/>
    <property type="evidence" value="ECO:0007669"/>
    <property type="project" value="TreeGrafter"/>
</dbReference>
<proteinExistence type="predicted"/>
<dbReference type="RefSeq" id="WP_340327748.1">
    <property type="nucleotide sequence ID" value="NZ_JAZHOF010000001.1"/>
</dbReference>
<dbReference type="PANTHER" id="PTHR30136">
    <property type="entry name" value="HELIX-TURN-HELIX TRANSCRIPTIONAL REGULATOR, ICLR FAMILY"/>
    <property type="match status" value="1"/>
</dbReference>
<reference evidence="6 7" key="1">
    <citation type="submission" date="2024-02" db="EMBL/GenBank/DDBJ databases">
        <title>Genome analysis and characterization of Microbaculum marinisediminis sp. nov., isolated from marine sediment.</title>
        <authorList>
            <person name="Du Z.-J."/>
            <person name="Ye Y.-Q."/>
            <person name="Zhang Z.-R."/>
            <person name="Yuan S.-M."/>
            <person name="Zhang X.-Y."/>
        </authorList>
    </citation>
    <scope>NUCLEOTIDE SEQUENCE [LARGE SCALE GENOMIC DNA]</scope>
    <source>
        <strain evidence="6 7">SDUM1044001</strain>
    </source>
</reference>
<dbReference type="PROSITE" id="PS51077">
    <property type="entry name" value="HTH_ICLR"/>
    <property type="match status" value="1"/>
</dbReference>
<name>A0AAW9RIC0_9HYPH</name>
<evidence type="ECO:0000256" key="1">
    <source>
        <dbReference type="ARBA" id="ARBA00023015"/>
    </source>
</evidence>
<dbReference type="GO" id="GO:0003700">
    <property type="term" value="F:DNA-binding transcription factor activity"/>
    <property type="evidence" value="ECO:0007669"/>
    <property type="project" value="TreeGrafter"/>
</dbReference>
<dbReference type="PROSITE" id="PS51078">
    <property type="entry name" value="ICLR_ED"/>
    <property type="match status" value="1"/>
</dbReference>
<feature type="domain" description="IclR-ED" evidence="5">
    <location>
        <begin position="65"/>
        <end position="254"/>
    </location>
</feature>
<dbReference type="SUPFAM" id="SSF46785">
    <property type="entry name" value="Winged helix' DNA-binding domain"/>
    <property type="match status" value="1"/>
</dbReference>
<gene>
    <name evidence="6" type="ORF">V3328_00880</name>
</gene>
<dbReference type="AlphaFoldDB" id="A0AAW9RIC0"/>
<dbReference type="GO" id="GO:0003677">
    <property type="term" value="F:DNA binding"/>
    <property type="evidence" value="ECO:0007669"/>
    <property type="project" value="UniProtKB-KW"/>
</dbReference>
<evidence type="ECO:0000259" key="4">
    <source>
        <dbReference type="PROSITE" id="PS51077"/>
    </source>
</evidence>
<dbReference type="SUPFAM" id="SSF55781">
    <property type="entry name" value="GAF domain-like"/>
    <property type="match status" value="1"/>
</dbReference>
<dbReference type="Gene3D" id="1.10.10.10">
    <property type="entry name" value="Winged helix-like DNA-binding domain superfamily/Winged helix DNA-binding domain"/>
    <property type="match status" value="1"/>
</dbReference>
<keyword evidence="3" id="KW-0804">Transcription</keyword>
<comment type="caution">
    <text evidence="6">The sequence shown here is derived from an EMBL/GenBank/DDBJ whole genome shotgun (WGS) entry which is preliminary data.</text>
</comment>
<dbReference type="PANTHER" id="PTHR30136:SF35">
    <property type="entry name" value="HTH-TYPE TRANSCRIPTIONAL REGULATOR RV1719"/>
    <property type="match status" value="1"/>
</dbReference>